<sequence length="1435" mass="160898">MSIEHQWKPTLRIYGLILTFLVAWAQGQSTKAEVNVAATAYTLRFSLTDETEFSINGVTCRNSSGKETIANEDNVCESLDPCTFYTCVVSFRSNVAEKPPSADQIIYAYTEYKQPRTTVKSLEPTSNTIKISWQTTDRACVENFEINARASATGFGYNVVQLNEKSTYTFDKDIKACLTHTITLLTRNNASVVVDTDVNTVDTLYAEPGDLSMNVTNLANGITMITWNDPVEEYCISNYEFKWRRDECPQDPYPEESTTMEPTTLTTPDMDYDLSTTMETPLEPDDGKVECNWSESSSDGKLREFLLMDLQGCEPYTFEIFINENLTSKASQQFTSAEKLPSIVFEPTLSTESTIEGMLNWTWSEPQDHPKCVANYSVSLTGPSQRPVKVSKDLVTEEKTAVFENLDPCGIYTVEIVPIMLNGTSGASYKGEGTVQEDQPSEILDPVVTTYAFSLDLSWEIPAYADLCIDGYRLSGWTDDDVDVEALSVTTKDTSVSYSDLVACQMYTIQIIPYTTEKRDGGTPRQVPVEMRAAVVSQPKIKFEKLSTSSHSIELSALNNDFNNSCPTIYALFNCTTNENVPYKYADRYVEGHTLRGFQANVNPLSPSTTYLCYVILYNVAGPSERVTETGISTANYFPERPENLQNVDRTAHSLQFNWDPPTYLNGALKFYQVFLMLHEPNYFMPEDCTLDEWSKSETNALTTSNYSLLASGMKYMIQVAAQNDFGMGDYTAPVIGITLPSVSDNVTQLTVSPMGPYPDPEYSANVTITWTVPCRSNGEIEYFQLDFSGTRTNHKNENFTRQVPLDTENKKGRMSYTETEMQPEYEYKVTVAVKNFNVDELSGGVSGQWQSPAGLPSRLGEDLVGQMRVKTDETNHPTKSAVVRLPASIMNSESGEIKYVALLVSQKNCAGASQPELGFEVSKEWPNSLTYEDAGGDGSAGCVAQYQTTPFCWNPVARNLESARNRRSNYDTTDSDTDSEIVFTIGEDKCPNNDRFCNGPLLADTEYYLVVRLFTSSGYSDAALLEFKTEAAIKVTLILVSVCSCLLLAFVIGLVVLWVRKRIAWHRDSGQGIEDPFGNIIAKNFAIFYSEVAKPEKLAREFKEITVAAVVLSYAASELGCHKNRYADIYPYDKNRVILDIDAEGSDYINASFVDGHTRKKEYIATQGPKPESVMDFWRMVLQYNVRIIVQVTQFREGNIIKCHEYFPYTMRGLTVTVKSKESFDLYDRTELTVVHDKYGFKEKVVHFYFKKWPDHGVPEDPMHLITFVKKVKSERRPTFSPIVVHCSAGVGRTGTFIGLDIIMQRLKSESKINIFETVKKLRFQRMKMVQTIQQYTFLYACTYELVKHKIPRAALKLENRPKPANETVPPLSAPKKVSFPDVDTSASGDSEVDTVPFPDSEGGVPVLQLPARYAGQRKSGPQPDSISITSTNM</sequence>
<dbReference type="GO" id="GO:0008045">
    <property type="term" value="P:motor neuron axon guidance"/>
    <property type="evidence" value="ECO:0007669"/>
    <property type="project" value="EnsemblMetazoa"/>
</dbReference>
<keyword evidence="2 10" id="KW-0812">Transmembrane</keyword>
<evidence type="ECO:0000256" key="1">
    <source>
        <dbReference type="ARBA" id="ARBA00004167"/>
    </source>
</evidence>
<feature type="domain" description="Fibronectin type-III" evidence="14">
    <location>
        <begin position="343"/>
        <end position="438"/>
    </location>
</feature>
<dbReference type="GO" id="GO:0005886">
    <property type="term" value="C:plasma membrane"/>
    <property type="evidence" value="ECO:0007669"/>
    <property type="project" value="EnsemblMetazoa"/>
</dbReference>
<evidence type="ECO:0000256" key="4">
    <source>
        <dbReference type="ARBA" id="ARBA00022801"/>
    </source>
</evidence>
<dbReference type="GO" id="GO:0035075">
    <property type="term" value="P:response to ecdysone"/>
    <property type="evidence" value="ECO:0007669"/>
    <property type="project" value="EnsemblMetazoa"/>
</dbReference>
<feature type="region of interest" description="Disordered" evidence="9">
    <location>
        <begin position="1363"/>
        <end position="1435"/>
    </location>
</feature>
<dbReference type="Pfam" id="PF00102">
    <property type="entry name" value="Y_phosphatase"/>
    <property type="match status" value="1"/>
</dbReference>
<feature type="domain" description="Fibronectin type-III" evidence="14">
    <location>
        <begin position="641"/>
        <end position="742"/>
    </location>
</feature>
<gene>
    <name evidence="15" type="primary">Dana\GF13044</name>
    <name evidence="15" type="synonym">dana_GLEANR_13058</name>
    <name evidence="15" type="ORF">GF13044</name>
</gene>
<evidence type="ECO:0000259" key="14">
    <source>
        <dbReference type="PROSITE" id="PS50853"/>
    </source>
</evidence>
<dbReference type="InterPro" id="IPR000242">
    <property type="entry name" value="PTP_cat"/>
</dbReference>
<keyword evidence="5" id="KW-0904">Protein phosphatase</keyword>
<feature type="domain" description="Tyrosine specific protein phosphatases" evidence="13">
    <location>
        <begin position="1264"/>
        <end position="1338"/>
    </location>
</feature>
<keyword evidence="3 11" id="KW-0732">Signal</keyword>
<feature type="transmembrane region" description="Helical" evidence="10">
    <location>
        <begin position="1038"/>
        <end position="1060"/>
    </location>
</feature>
<dbReference type="PROSITE" id="PS50055">
    <property type="entry name" value="TYR_PHOSPHATASE_PTP"/>
    <property type="match status" value="1"/>
</dbReference>
<dbReference type="KEGG" id="dan:6495887"/>
<proteinExistence type="predicted"/>
<dbReference type="PROSITE" id="PS50056">
    <property type="entry name" value="TYR_PHOSPHATASE_2"/>
    <property type="match status" value="1"/>
</dbReference>
<dbReference type="InterPro" id="IPR016130">
    <property type="entry name" value="Tyr_Pase_AS"/>
</dbReference>
<dbReference type="PROSITE" id="PS50853">
    <property type="entry name" value="FN3"/>
    <property type="match status" value="4"/>
</dbReference>
<dbReference type="PROSITE" id="PS00383">
    <property type="entry name" value="TYR_PHOSPHATASE_1"/>
    <property type="match status" value="1"/>
</dbReference>
<evidence type="ECO:0000256" key="3">
    <source>
        <dbReference type="ARBA" id="ARBA00022729"/>
    </source>
</evidence>
<dbReference type="SUPFAM" id="SSF52799">
    <property type="entry name" value="(Phosphotyrosine protein) phosphatases II"/>
    <property type="match status" value="1"/>
</dbReference>
<feature type="compositionally biased region" description="Low complexity" evidence="9">
    <location>
        <begin position="255"/>
        <end position="268"/>
    </location>
</feature>
<dbReference type="EMBL" id="CH902619">
    <property type="protein sequence ID" value="EDV36608.1"/>
    <property type="molecule type" value="Genomic_DNA"/>
</dbReference>
<dbReference type="InterPro" id="IPR036116">
    <property type="entry name" value="FN3_sf"/>
</dbReference>
<dbReference type="Gene3D" id="3.90.190.10">
    <property type="entry name" value="Protein tyrosine phosphatase superfamily"/>
    <property type="match status" value="1"/>
</dbReference>
<dbReference type="CDD" id="cd00047">
    <property type="entry name" value="PTPc"/>
    <property type="match status" value="1"/>
</dbReference>
<dbReference type="PhylomeDB" id="B3MEY7"/>
<evidence type="ECO:0000256" key="11">
    <source>
        <dbReference type="SAM" id="SignalP"/>
    </source>
</evidence>
<dbReference type="InterPro" id="IPR013783">
    <property type="entry name" value="Ig-like_fold"/>
</dbReference>
<dbReference type="Gene3D" id="2.60.40.10">
    <property type="entry name" value="Immunoglobulins"/>
    <property type="match status" value="3"/>
</dbReference>
<feature type="compositionally biased region" description="Polar residues" evidence="9">
    <location>
        <begin position="1424"/>
        <end position="1435"/>
    </location>
</feature>
<dbReference type="InterPro" id="IPR000387">
    <property type="entry name" value="Tyr_Pase_dom"/>
</dbReference>
<name>B3MEY7_DROAN</name>
<dbReference type="InterPro" id="IPR003595">
    <property type="entry name" value="Tyr_Pase_cat"/>
</dbReference>
<feature type="signal peptide" evidence="11">
    <location>
        <begin position="1"/>
        <end position="27"/>
    </location>
</feature>
<dbReference type="HOGENOM" id="CLU_269830_0_0_1"/>
<evidence type="ECO:0000259" key="12">
    <source>
        <dbReference type="PROSITE" id="PS50055"/>
    </source>
</evidence>
<evidence type="ECO:0000256" key="7">
    <source>
        <dbReference type="ARBA" id="ARBA00023136"/>
    </source>
</evidence>
<dbReference type="SUPFAM" id="SSF49265">
    <property type="entry name" value="Fibronectin type III"/>
    <property type="match status" value="3"/>
</dbReference>
<dbReference type="CDD" id="cd00063">
    <property type="entry name" value="FN3"/>
    <property type="match status" value="1"/>
</dbReference>
<dbReference type="InterPro" id="IPR050713">
    <property type="entry name" value="RTP_Phos/Ushers"/>
</dbReference>
<dbReference type="GeneID" id="6495887"/>
<dbReference type="InterPro" id="IPR003961">
    <property type="entry name" value="FN3_dom"/>
</dbReference>
<evidence type="ECO:0000313" key="16">
    <source>
        <dbReference type="Proteomes" id="UP000007801"/>
    </source>
</evidence>
<keyword evidence="16" id="KW-1185">Reference proteome</keyword>
<dbReference type="PANTHER" id="PTHR46957">
    <property type="entry name" value="CYTOKINE RECEPTOR"/>
    <property type="match status" value="1"/>
</dbReference>
<feature type="domain" description="Fibronectin type-III" evidence="14">
    <location>
        <begin position="439"/>
        <end position="534"/>
    </location>
</feature>
<dbReference type="FunCoup" id="B3MEY7">
    <property type="interactions" value="44"/>
</dbReference>
<evidence type="ECO:0000256" key="8">
    <source>
        <dbReference type="ARBA" id="ARBA00023180"/>
    </source>
</evidence>
<keyword evidence="4 15" id="KW-0378">Hydrolase</keyword>
<dbReference type="FunFam" id="3.90.190.10:FF:000101">
    <property type="entry name" value="phosphatidylinositol phosphatase PTPRQ"/>
    <property type="match status" value="1"/>
</dbReference>
<keyword evidence="7 10" id="KW-0472">Membrane</keyword>
<dbReference type="InParanoid" id="B3MEY7"/>
<organism evidence="15 16">
    <name type="scientific">Drosophila ananassae</name>
    <name type="common">Fruit fly</name>
    <dbReference type="NCBI Taxonomy" id="7217"/>
    <lineage>
        <taxon>Eukaryota</taxon>
        <taxon>Metazoa</taxon>
        <taxon>Ecdysozoa</taxon>
        <taxon>Arthropoda</taxon>
        <taxon>Hexapoda</taxon>
        <taxon>Insecta</taxon>
        <taxon>Pterygota</taxon>
        <taxon>Neoptera</taxon>
        <taxon>Endopterygota</taxon>
        <taxon>Diptera</taxon>
        <taxon>Brachycera</taxon>
        <taxon>Muscomorpha</taxon>
        <taxon>Ephydroidea</taxon>
        <taxon>Drosophilidae</taxon>
        <taxon>Drosophila</taxon>
        <taxon>Sophophora</taxon>
    </lineage>
</organism>
<dbReference type="STRING" id="7217.B3MEY7"/>
<reference evidence="15 16" key="1">
    <citation type="journal article" date="2007" name="Nature">
        <title>Evolution of genes and genomes on the Drosophila phylogeny.</title>
        <authorList>
            <consortium name="Drosophila 12 Genomes Consortium"/>
            <person name="Clark A.G."/>
            <person name="Eisen M.B."/>
            <person name="Smith D.R."/>
            <person name="Bergman C.M."/>
            <person name="Oliver B."/>
            <person name="Markow T.A."/>
            <person name="Kaufman T.C."/>
            <person name="Kellis M."/>
            <person name="Gelbart W."/>
            <person name="Iyer V.N."/>
            <person name="Pollard D.A."/>
            <person name="Sackton T.B."/>
            <person name="Larracuente A.M."/>
            <person name="Singh N.D."/>
            <person name="Abad J.P."/>
            <person name="Abt D.N."/>
            <person name="Adryan B."/>
            <person name="Aguade M."/>
            <person name="Akashi H."/>
            <person name="Anderson W.W."/>
            <person name="Aquadro C.F."/>
            <person name="Ardell D.H."/>
            <person name="Arguello R."/>
            <person name="Artieri C.G."/>
            <person name="Barbash D.A."/>
            <person name="Barker D."/>
            <person name="Barsanti P."/>
            <person name="Batterham P."/>
            <person name="Batzoglou S."/>
            <person name="Begun D."/>
            <person name="Bhutkar A."/>
            <person name="Blanco E."/>
            <person name="Bosak S.A."/>
            <person name="Bradley R.K."/>
            <person name="Brand A.D."/>
            <person name="Brent M.R."/>
            <person name="Brooks A.N."/>
            <person name="Brown R.H."/>
            <person name="Butlin R.K."/>
            <person name="Caggese C."/>
            <person name="Calvi B.R."/>
            <person name="Bernardo de Carvalho A."/>
            <person name="Caspi A."/>
            <person name="Castrezana S."/>
            <person name="Celniker S.E."/>
            <person name="Chang J.L."/>
            <person name="Chapple C."/>
            <person name="Chatterji S."/>
            <person name="Chinwalla A."/>
            <person name="Civetta A."/>
            <person name="Clifton S.W."/>
            <person name="Comeron J.M."/>
            <person name="Costello J.C."/>
            <person name="Coyne J.A."/>
            <person name="Daub J."/>
            <person name="David R.G."/>
            <person name="Delcher A.L."/>
            <person name="Delehaunty K."/>
            <person name="Do C.B."/>
            <person name="Ebling H."/>
            <person name="Edwards K."/>
            <person name="Eickbush T."/>
            <person name="Evans J.D."/>
            <person name="Filipski A."/>
            <person name="Findeiss S."/>
            <person name="Freyhult E."/>
            <person name="Fulton L."/>
            <person name="Fulton R."/>
            <person name="Garcia A.C."/>
            <person name="Gardiner A."/>
            <person name="Garfield D.A."/>
            <person name="Garvin B.E."/>
            <person name="Gibson G."/>
            <person name="Gilbert D."/>
            <person name="Gnerre S."/>
            <person name="Godfrey J."/>
            <person name="Good R."/>
            <person name="Gotea V."/>
            <person name="Gravely B."/>
            <person name="Greenberg A.J."/>
            <person name="Griffiths-Jones S."/>
            <person name="Gross S."/>
            <person name="Guigo R."/>
            <person name="Gustafson E.A."/>
            <person name="Haerty W."/>
            <person name="Hahn M.W."/>
            <person name="Halligan D.L."/>
            <person name="Halpern A.L."/>
            <person name="Halter G.M."/>
            <person name="Han M.V."/>
            <person name="Heger A."/>
            <person name="Hillier L."/>
            <person name="Hinrichs A.S."/>
            <person name="Holmes I."/>
            <person name="Hoskins R.A."/>
            <person name="Hubisz M.J."/>
            <person name="Hultmark D."/>
            <person name="Huntley M.A."/>
            <person name="Jaffe D.B."/>
            <person name="Jagadeeshan S."/>
            <person name="Jeck W.R."/>
            <person name="Johnson J."/>
            <person name="Jones C.D."/>
            <person name="Jordan W.C."/>
            <person name="Karpen G.H."/>
            <person name="Kataoka E."/>
            <person name="Keightley P.D."/>
            <person name="Kheradpour P."/>
            <person name="Kirkness E.F."/>
            <person name="Koerich L.B."/>
            <person name="Kristiansen K."/>
            <person name="Kudrna D."/>
            <person name="Kulathinal R.J."/>
            <person name="Kumar S."/>
            <person name="Kwok R."/>
            <person name="Lander E."/>
            <person name="Langley C.H."/>
            <person name="Lapoint R."/>
            <person name="Lazzaro B.P."/>
            <person name="Lee S.J."/>
            <person name="Levesque L."/>
            <person name="Li R."/>
            <person name="Lin C.F."/>
            <person name="Lin M.F."/>
            <person name="Lindblad-Toh K."/>
            <person name="Llopart A."/>
            <person name="Long M."/>
            <person name="Low L."/>
            <person name="Lozovsky E."/>
            <person name="Lu J."/>
            <person name="Luo M."/>
            <person name="Machado C.A."/>
            <person name="Makalowski W."/>
            <person name="Marzo M."/>
            <person name="Matsuda M."/>
            <person name="Matzkin L."/>
            <person name="McAllister B."/>
            <person name="McBride C.S."/>
            <person name="McKernan B."/>
            <person name="McKernan K."/>
            <person name="Mendez-Lago M."/>
            <person name="Minx P."/>
            <person name="Mollenhauer M.U."/>
            <person name="Montooth K."/>
            <person name="Mount S.M."/>
            <person name="Mu X."/>
            <person name="Myers E."/>
            <person name="Negre B."/>
            <person name="Newfeld S."/>
            <person name="Nielsen R."/>
            <person name="Noor M.A."/>
            <person name="O'Grady P."/>
            <person name="Pachter L."/>
            <person name="Papaceit M."/>
            <person name="Parisi M.J."/>
            <person name="Parisi M."/>
            <person name="Parts L."/>
            <person name="Pedersen J.S."/>
            <person name="Pesole G."/>
            <person name="Phillippy A.M."/>
            <person name="Ponting C.P."/>
            <person name="Pop M."/>
            <person name="Porcelli D."/>
            <person name="Powell J.R."/>
            <person name="Prohaska S."/>
            <person name="Pruitt K."/>
            <person name="Puig M."/>
            <person name="Quesneville H."/>
            <person name="Ram K.R."/>
            <person name="Rand D."/>
            <person name="Rasmussen M.D."/>
            <person name="Reed L.K."/>
            <person name="Reenan R."/>
            <person name="Reily A."/>
            <person name="Remington K.A."/>
            <person name="Rieger T.T."/>
            <person name="Ritchie M.G."/>
            <person name="Robin C."/>
            <person name="Rogers Y.H."/>
            <person name="Rohde C."/>
            <person name="Rozas J."/>
            <person name="Rubenfield M.J."/>
            <person name="Ruiz A."/>
            <person name="Russo S."/>
            <person name="Salzberg S.L."/>
            <person name="Sanchez-Gracia A."/>
            <person name="Saranga D.J."/>
            <person name="Sato H."/>
            <person name="Schaeffer S.W."/>
            <person name="Schatz M.C."/>
            <person name="Schlenke T."/>
            <person name="Schwartz R."/>
            <person name="Segarra C."/>
            <person name="Singh R.S."/>
            <person name="Sirot L."/>
            <person name="Sirota M."/>
            <person name="Sisneros N.B."/>
            <person name="Smith C.D."/>
            <person name="Smith T.F."/>
            <person name="Spieth J."/>
            <person name="Stage D.E."/>
            <person name="Stark A."/>
            <person name="Stephan W."/>
            <person name="Strausberg R.L."/>
            <person name="Strempel S."/>
            <person name="Sturgill D."/>
            <person name="Sutton G."/>
            <person name="Sutton G.G."/>
            <person name="Tao W."/>
            <person name="Teichmann S."/>
            <person name="Tobari Y.N."/>
            <person name="Tomimura Y."/>
            <person name="Tsolas J.M."/>
            <person name="Valente V.L."/>
            <person name="Venter E."/>
            <person name="Venter J.C."/>
            <person name="Vicario S."/>
            <person name="Vieira F.G."/>
            <person name="Vilella A.J."/>
            <person name="Villasante A."/>
            <person name="Walenz B."/>
            <person name="Wang J."/>
            <person name="Wasserman M."/>
            <person name="Watts T."/>
            <person name="Wilson D."/>
            <person name="Wilson R.K."/>
            <person name="Wing R.A."/>
            <person name="Wolfner M.F."/>
            <person name="Wong A."/>
            <person name="Wong G.K."/>
            <person name="Wu C.I."/>
            <person name="Wu G."/>
            <person name="Yamamoto D."/>
            <person name="Yang H.P."/>
            <person name="Yang S.P."/>
            <person name="Yorke J.A."/>
            <person name="Yoshida K."/>
            <person name="Zdobnov E."/>
            <person name="Zhang P."/>
            <person name="Zhang Y."/>
            <person name="Zimin A.V."/>
            <person name="Baldwin J."/>
            <person name="Abdouelleil A."/>
            <person name="Abdulkadir J."/>
            <person name="Abebe A."/>
            <person name="Abera B."/>
            <person name="Abreu J."/>
            <person name="Acer S.C."/>
            <person name="Aftuck L."/>
            <person name="Alexander A."/>
            <person name="An P."/>
            <person name="Anderson E."/>
            <person name="Anderson S."/>
            <person name="Arachi H."/>
            <person name="Azer M."/>
            <person name="Bachantsang P."/>
            <person name="Barry A."/>
            <person name="Bayul T."/>
            <person name="Berlin A."/>
            <person name="Bessette D."/>
            <person name="Bloom T."/>
            <person name="Blye J."/>
            <person name="Boguslavskiy L."/>
            <person name="Bonnet C."/>
            <person name="Boukhgalter B."/>
            <person name="Bourzgui I."/>
            <person name="Brown A."/>
            <person name="Cahill P."/>
            <person name="Channer S."/>
            <person name="Cheshatsang Y."/>
            <person name="Chuda L."/>
            <person name="Citroen M."/>
            <person name="Collymore A."/>
            <person name="Cooke P."/>
            <person name="Costello M."/>
            <person name="D'Aco K."/>
            <person name="Daza R."/>
            <person name="De Haan G."/>
            <person name="DeGray S."/>
            <person name="DeMaso C."/>
            <person name="Dhargay N."/>
            <person name="Dooley K."/>
            <person name="Dooley E."/>
            <person name="Doricent M."/>
            <person name="Dorje P."/>
            <person name="Dorjee K."/>
            <person name="Dupes A."/>
            <person name="Elong R."/>
            <person name="Falk J."/>
            <person name="Farina A."/>
            <person name="Faro S."/>
            <person name="Ferguson D."/>
            <person name="Fisher S."/>
            <person name="Foley C.D."/>
            <person name="Franke A."/>
            <person name="Friedrich D."/>
            <person name="Gadbois L."/>
            <person name="Gearin G."/>
            <person name="Gearin C.R."/>
            <person name="Giannoukos G."/>
            <person name="Goode T."/>
            <person name="Graham J."/>
            <person name="Grandbois E."/>
            <person name="Grewal S."/>
            <person name="Gyaltsen K."/>
            <person name="Hafez N."/>
            <person name="Hagos B."/>
            <person name="Hall J."/>
            <person name="Henson C."/>
            <person name="Hollinger A."/>
            <person name="Honan T."/>
            <person name="Huard M.D."/>
            <person name="Hughes L."/>
            <person name="Hurhula B."/>
            <person name="Husby M.E."/>
            <person name="Kamat A."/>
            <person name="Kanga B."/>
            <person name="Kashin S."/>
            <person name="Khazanovich D."/>
            <person name="Kisner P."/>
            <person name="Lance K."/>
            <person name="Lara M."/>
            <person name="Lee W."/>
            <person name="Lennon N."/>
            <person name="Letendre F."/>
            <person name="LeVine R."/>
            <person name="Lipovsky A."/>
            <person name="Liu X."/>
            <person name="Liu J."/>
            <person name="Liu S."/>
            <person name="Lokyitsang T."/>
            <person name="Lokyitsang Y."/>
            <person name="Lubonja R."/>
            <person name="Lui A."/>
            <person name="MacDonald P."/>
            <person name="Magnisalis V."/>
            <person name="Maru K."/>
            <person name="Matthews C."/>
            <person name="McCusker W."/>
            <person name="McDonough S."/>
            <person name="Mehta T."/>
            <person name="Meldrim J."/>
            <person name="Meneus L."/>
            <person name="Mihai O."/>
            <person name="Mihalev A."/>
            <person name="Mihova T."/>
            <person name="Mittelman R."/>
            <person name="Mlenga V."/>
            <person name="Montmayeur A."/>
            <person name="Mulrain L."/>
            <person name="Navidi A."/>
            <person name="Naylor J."/>
            <person name="Negash T."/>
            <person name="Nguyen T."/>
            <person name="Nguyen N."/>
            <person name="Nicol R."/>
            <person name="Norbu C."/>
            <person name="Norbu N."/>
            <person name="Novod N."/>
            <person name="O'Neill B."/>
            <person name="Osman S."/>
            <person name="Markiewicz E."/>
            <person name="Oyono O.L."/>
            <person name="Patti C."/>
            <person name="Phunkhang P."/>
            <person name="Pierre F."/>
            <person name="Priest M."/>
            <person name="Raghuraman S."/>
            <person name="Rege F."/>
            <person name="Reyes R."/>
            <person name="Rise C."/>
            <person name="Rogov P."/>
            <person name="Ross K."/>
            <person name="Ryan E."/>
            <person name="Settipalli S."/>
            <person name="Shea T."/>
            <person name="Sherpa N."/>
            <person name="Shi L."/>
            <person name="Shih D."/>
            <person name="Sparrow T."/>
            <person name="Spaulding J."/>
            <person name="Stalker J."/>
            <person name="Stange-Thomann N."/>
            <person name="Stavropoulos S."/>
            <person name="Stone C."/>
            <person name="Strader C."/>
            <person name="Tesfaye S."/>
            <person name="Thomson T."/>
            <person name="Thoulutsang Y."/>
            <person name="Thoulutsang D."/>
            <person name="Topham K."/>
            <person name="Topping I."/>
            <person name="Tsamla T."/>
            <person name="Vassiliev H."/>
            <person name="Vo A."/>
            <person name="Wangchuk T."/>
            <person name="Wangdi T."/>
            <person name="Weiand M."/>
            <person name="Wilkinson J."/>
            <person name="Wilson A."/>
            <person name="Yadav S."/>
            <person name="Young G."/>
            <person name="Yu Q."/>
            <person name="Zembek L."/>
            <person name="Zhong D."/>
            <person name="Zimmer A."/>
            <person name="Zwirko Z."/>
            <person name="Jaffe D.B."/>
            <person name="Alvarez P."/>
            <person name="Brockman W."/>
            <person name="Butler J."/>
            <person name="Chin C."/>
            <person name="Gnerre S."/>
            <person name="Grabherr M."/>
            <person name="Kleber M."/>
            <person name="Mauceli E."/>
            <person name="MacCallum I."/>
        </authorList>
    </citation>
    <scope>NUCLEOTIDE SEQUENCE [LARGE SCALE GENOMIC DNA]</scope>
    <source>
        <strain evidence="16">Tucson 14024-0371.13</strain>
    </source>
</reference>
<feature type="domain" description="Tyrosine-protein phosphatase" evidence="12">
    <location>
        <begin position="1099"/>
        <end position="1347"/>
    </location>
</feature>
<dbReference type="SMART" id="SM00194">
    <property type="entry name" value="PTPc"/>
    <property type="match status" value="1"/>
</dbReference>
<feature type="chain" id="PRO_5002792744" evidence="11">
    <location>
        <begin position="28"/>
        <end position="1435"/>
    </location>
</feature>
<dbReference type="PANTHER" id="PTHR46957:SF3">
    <property type="entry name" value="CYTOKINE RECEPTOR"/>
    <property type="match status" value="1"/>
</dbReference>
<protein>
    <submittedName>
        <fullName evidence="15">Uncharacterized protein</fullName>
    </submittedName>
</protein>
<dbReference type="GO" id="GO:0035096">
    <property type="term" value="P:larval midgut cell programmed cell death"/>
    <property type="evidence" value="ECO:0007669"/>
    <property type="project" value="EnsemblMetazoa"/>
</dbReference>
<evidence type="ECO:0000256" key="5">
    <source>
        <dbReference type="ARBA" id="ARBA00022912"/>
    </source>
</evidence>
<accession>B3MEY7</accession>
<feature type="region of interest" description="Disordered" evidence="9">
    <location>
        <begin position="248"/>
        <end position="268"/>
    </location>
</feature>
<dbReference type="SMART" id="SM00060">
    <property type="entry name" value="FN3"/>
    <property type="match status" value="6"/>
</dbReference>
<evidence type="ECO:0000259" key="13">
    <source>
        <dbReference type="PROSITE" id="PS50056"/>
    </source>
</evidence>
<evidence type="ECO:0000256" key="9">
    <source>
        <dbReference type="SAM" id="MobiDB-lite"/>
    </source>
</evidence>
<comment type="subcellular location">
    <subcellularLocation>
        <location evidence="1">Membrane</location>
        <topology evidence="1">Single-pass membrane protein</topology>
    </subcellularLocation>
</comment>
<dbReference type="Proteomes" id="UP000007801">
    <property type="component" value="Unassembled WGS sequence"/>
</dbReference>
<dbReference type="eggNOG" id="KOG0791">
    <property type="taxonomic scope" value="Eukaryota"/>
</dbReference>
<dbReference type="CTD" id="36790"/>
<dbReference type="SMART" id="SM00404">
    <property type="entry name" value="PTPc_motif"/>
    <property type="match status" value="1"/>
</dbReference>
<dbReference type="Pfam" id="PF00041">
    <property type="entry name" value="fn3"/>
    <property type="match status" value="1"/>
</dbReference>
<dbReference type="InterPro" id="IPR029021">
    <property type="entry name" value="Prot-tyrosine_phosphatase-like"/>
</dbReference>
<evidence type="ECO:0000256" key="6">
    <source>
        <dbReference type="ARBA" id="ARBA00022989"/>
    </source>
</evidence>
<feature type="domain" description="Fibronectin type-III" evidence="14">
    <location>
        <begin position="753"/>
        <end position="863"/>
    </location>
</feature>
<evidence type="ECO:0000313" key="15">
    <source>
        <dbReference type="EMBL" id="EDV36608.1"/>
    </source>
</evidence>
<keyword evidence="6 10" id="KW-1133">Transmembrane helix</keyword>
<dbReference type="PRINTS" id="PR00700">
    <property type="entry name" value="PRTYPHPHTASE"/>
</dbReference>
<evidence type="ECO:0000256" key="2">
    <source>
        <dbReference type="ARBA" id="ARBA00022692"/>
    </source>
</evidence>
<keyword evidence="8" id="KW-0325">Glycoprotein</keyword>
<dbReference type="OrthoDB" id="5854685at2759"/>
<dbReference type="GO" id="GO:0005001">
    <property type="term" value="F:transmembrane receptor protein tyrosine phosphatase activity"/>
    <property type="evidence" value="ECO:0007669"/>
    <property type="project" value="EnsemblMetazoa"/>
</dbReference>
<evidence type="ECO:0000256" key="10">
    <source>
        <dbReference type="SAM" id="Phobius"/>
    </source>
</evidence>
<dbReference type="OMA" id="GNTIKCH"/>